<sequence>MSWYLSGPRHHFLSFQLIEFPCMRRRWYDWVEELERQNTRLYNEKCNLEHRVGNLVYQNISLSNEKDDLKYKVQELENQNTKLSGELVKQREDMRKAGLMFMNAADTYQQLAKKQIRTKEEELVNTRKAGLLLINAADTYQELARKKIKAKVEDLEDARKAVLVVMNAADTYQHVAEKKIKDKVEELRVLGVQKVEMDARAASLESGLKAALVKNQELEADCDKMKIENNKLWLEVERLKMESIAVAHRKEGAANAFDAKKAETMEELEDHKMDVEEIPTTMDLMKGENDNIQLEVLTAAHRHSSSEAGVERLKMELDVLLEVKETCKIMKESRDLNGEVKEIPAAHFMKGEYDKLQLDILTAKQKHSLSEGQVDWLKENI</sequence>
<organism evidence="2 3">
    <name type="scientific">Oryza rufipogon</name>
    <name type="common">Brownbeard rice</name>
    <name type="synonym">Asian wild rice</name>
    <dbReference type="NCBI Taxonomy" id="4529"/>
    <lineage>
        <taxon>Eukaryota</taxon>
        <taxon>Viridiplantae</taxon>
        <taxon>Streptophyta</taxon>
        <taxon>Embryophyta</taxon>
        <taxon>Tracheophyta</taxon>
        <taxon>Spermatophyta</taxon>
        <taxon>Magnoliopsida</taxon>
        <taxon>Liliopsida</taxon>
        <taxon>Poales</taxon>
        <taxon>Poaceae</taxon>
        <taxon>BOP clade</taxon>
        <taxon>Oryzoideae</taxon>
        <taxon>Oryzeae</taxon>
        <taxon>Oryzinae</taxon>
        <taxon>Oryza</taxon>
    </lineage>
</organism>
<dbReference type="Proteomes" id="UP000008022">
    <property type="component" value="Unassembled WGS sequence"/>
</dbReference>
<accession>A0A0E0P550</accession>
<dbReference type="OMA" id="EADCDKM"/>
<proteinExistence type="predicted"/>
<reference evidence="2" key="2">
    <citation type="submission" date="2015-06" db="UniProtKB">
        <authorList>
            <consortium name="EnsemblPlants"/>
        </authorList>
    </citation>
    <scope>IDENTIFICATION</scope>
</reference>
<evidence type="ECO:0000313" key="2">
    <source>
        <dbReference type="EnsemblPlants" id="ORUFI04G02560.1"/>
    </source>
</evidence>
<keyword evidence="3" id="KW-1185">Reference proteome</keyword>
<feature type="coiled-coil region" evidence="1">
    <location>
        <begin position="201"/>
        <end position="228"/>
    </location>
</feature>
<dbReference type="AlphaFoldDB" id="A0A0E0P550"/>
<keyword evidence="1" id="KW-0175">Coiled coil</keyword>
<evidence type="ECO:0000313" key="3">
    <source>
        <dbReference type="Proteomes" id="UP000008022"/>
    </source>
</evidence>
<feature type="coiled-coil region" evidence="1">
    <location>
        <begin position="59"/>
        <end position="93"/>
    </location>
</feature>
<dbReference type="Gramene" id="ORUFI04G02560.1">
    <property type="protein sequence ID" value="ORUFI04G02560.1"/>
    <property type="gene ID" value="ORUFI04G02560"/>
</dbReference>
<dbReference type="EnsemblPlants" id="ORUFI04G02560.1">
    <property type="protein sequence ID" value="ORUFI04G02560.1"/>
    <property type="gene ID" value="ORUFI04G02560"/>
</dbReference>
<protein>
    <submittedName>
        <fullName evidence="2">Uncharacterized protein</fullName>
    </submittedName>
</protein>
<dbReference type="HOGENOM" id="CLU_059306_0_0_1"/>
<reference evidence="3" key="1">
    <citation type="submission" date="2013-06" db="EMBL/GenBank/DDBJ databases">
        <authorList>
            <person name="Zhao Q."/>
        </authorList>
    </citation>
    <scope>NUCLEOTIDE SEQUENCE</scope>
    <source>
        <strain evidence="3">cv. W1943</strain>
    </source>
</reference>
<name>A0A0E0P550_ORYRU</name>
<evidence type="ECO:0000256" key="1">
    <source>
        <dbReference type="SAM" id="Coils"/>
    </source>
</evidence>
<dbReference type="eggNOG" id="ENOG502R1HS">
    <property type="taxonomic scope" value="Eukaryota"/>
</dbReference>